<proteinExistence type="predicted"/>
<dbReference type="AlphaFoldDB" id="A0A1Q3C8C7"/>
<evidence type="ECO:0000259" key="11">
    <source>
        <dbReference type="PROSITE" id="PS51846"/>
    </source>
</evidence>
<keyword evidence="2 8" id="KW-0812">Transmembrane</keyword>
<dbReference type="InterPro" id="IPR046342">
    <property type="entry name" value="CBS_dom_sf"/>
</dbReference>
<evidence type="ECO:0000313" key="12">
    <source>
        <dbReference type="EMBL" id="GAV76313.1"/>
    </source>
</evidence>
<evidence type="ECO:0000256" key="5">
    <source>
        <dbReference type="ARBA" id="ARBA00023122"/>
    </source>
</evidence>
<dbReference type="GO" id="GO:0010960">
    <property type="term" value="P:magnesium ion homeostasis"/>
    <property type="evidence" value="ECO:0007669"/>
    <property type="project" value="InterPro"/>
</dbReference>
<dbReference type="PANTHER" id="PTHR12064">
    <property type="entry name" value="METAL TRANSPORTER CNNM"/>
    <property type="match status" value="1"/>
</dbReference>
<keyword evidence="4 8" id="KW-1133">Transmembrane helix</keyword>
<dbReference type="Pfam" id="PF01595">
    <property type="entry name" value="CNNM"/>
    <property type="match status" value="1"/>
</dbReference>
<evidence type="ECO:0000256" key="1">
    <source>
        <dbReference type="ARBA" id="ARBA00004141"/>
    </source>
</evidence>
<name>A0A1Q3C8C7_CEPFO</name>
<dbReference type="InterPro" id="IPR045095">
    <property type="entry name" value="ACDP"/>
</dbReference>
<keyword evidence="3" id="KW-0677">Repeat</keyword>
<gene>
    <name evidence="12" type="ORF">CFOL_v3_19788</name>
</gene>
<dbReference type="OrthoDB" id="5353557at2759"/>
<protein>
    <submittedName>
        <fullName evidence="12">CBS domain-containing protein/DUF21 domain-containing protein</fullName>
    </submittedName>
</protein>
<sequence>MRDDDVPCCMPEFWVFLIICLALVSFAGVASGLAVGLLSFSQVDLEVLVKAGHPQDSRNAAKILPLVKNEHLLLCTLLIGKSLAMEALPVFLDSILPTWAAIIFSCILVVAFAEIIPQAVCSRHGLSIGAKLSAFVRLLLLVFFPITYALSKLLDWFLGKGHSVLLRRDELKTLVGLHGNEAGKGGDLSNHEITIITGALDLTQKTARDAMTPISQTFSLDINSKLDMHTMDLIMSKGHSRIPIYSANPKKIIGLILVKNLVKYRPEDETPIRDLNIRRIPRIHDRLPLYDVLNQFQKGYSHMAVVVKGTGPGNGQCEKFNISIISPSVNSSDTQILSPDTQNFKEPSNHLPPESKKGERRCEIISNEELESLSNLDEEVIGVITLADILKELLQEEILDETDEYVEVHNKPTLCASPGAASASHLHWRTPVASPLSSYHQTPILHSPISPYIQSPLVRPTLSASPGKPMQNPP</sequence>
<dbReference type="GO" id="GO:0016020">
    <property type="term" value="C:membrane"/>
    <property type="evidence" value="ECO:0007669"/>
    <property type="project" value="UniProtKB-SubCell"/>
</dbReference>
<dbReference type="InParanoid" id="A0A1Q3C8C7"/>
<feature type="transmembrane region" description="Helical" evidence="10">
    <location>
        <begin position="13"/>
        <end position="40"/>
    </location>
</feature>
<feature type="non-terminal residue" evidence="12">
    <location>
        <position position="474"/>
    </location>
</feature>
<dbReference type="GO" id="GO:0005737">
    <property type="term" value="C:cytoplasm"/>
    <property type="evidence" value="ECO:0007669"/>
    <property type="project" value="TreeGrafter"/>
</dbReference>
<dbReference type="InterPro" id="IPR044751">
    <property type="entry name" value="Ion_transp-like_CBS"/>
</dbReference>
<reference evidence="13" key="1">
    <citation type="submission" date="2016-04" db="EMBL/GenBank/DDBJ databases">
        <title>Cephalotus genome sequencing.</title>
        <authorList>
            <person name="Fukushima K."/>
            <person name="Hasebe M."/>
            <person name="Fang X."/>
        </authorList>
    </citation>
    <scope>NUCLEOTIDE SEQUENCE [LARGE SCALE GENOMIC DNA]</scope>
    <source>
        <strain evidence="13">cv. St1</strain>
    </source>
</reference>
<organism evidence="12 13">
    <name type="scientific">Cephalotus follicularis</name>
    <name type="common">Albany pitcher plant</name>
    <dbReference type="NCBI Taxonomy" id="3775"/>
    <lineage>
        <taxon>Eukaryota</taxon>
        <taxon>Viridiplantae</taxon>
        <taxon>Streptophyta</taxon>
        <taxon>Embryophyta</taxon>
        <taxon>Tracheophyta</taxon>
        <taxon>Spermatophyta</taxon>
        <taxon>Magnoliopsida</taxon>
        <taxon>eudicotyledons</taxon>
        <taxon>Gunneridae</taxon>
        <taxon>Pentapetalae</taxon>
        <taxon>rosids</taxon>
        <taxon>fabids</taxon>
        <taxon>Oxalidales</taxon>
        <taxon>Cephalotaceae</taxon>
        <taxon>Cephalotus</taxon>
    </lineage>
</organism>
<feature type="transmembrane region" description="Helical" evidence="10">
    <location>
        <begin position="128"/>
        <end position="150"/>
    </location>
</feature>
<evidence type="ECO:0000256" key="2">
    <source>
        <dbReference type="ARBA" id="ARBA00022692"/>
    </source>
</evidence>
<dbReference type="Gene3D" id="3.10.580.10">
    <property type="entry name" value="CBS-domain"/>
    <property type="match status" value="1"/>
</dbReference>
<dbReference type="SUPFAM" id="SSF54631">
    <property type="entry name" value="CBS-domain pair"/>
    <property type="match status" value="1"/>
</dbReference>
<feature type="transmembrane region" description="Helical" evidence="10">
    <location>
        <begin position="98"/>
        <end position="116"/>
    </location>
</feature>
<dbReference type="PANTHER" id="PTHR12064:SF72">
    <property type="entry name" value="CBS DOMAIN PROTEIN"/>
    <property type="match status" value="1"/>
</dbReference>
<accession>A0A1Q3C8C7</accession>
<keyword evidence="7" id="KW-0325">Glycoprotein</keyword>
<evidence type="ECO:0000256" key="10">
    <source>
        <dbReference type="SAM" id="Phobius"/>
    </source>
</evidence>
<keyword evidence="5" id="KW-0129">CBS domain</keyword>
<dbReference type="GO" id="GO:0030026">
    <property type="term" value="P:intracellular manganese ion homeostasis"/>
    <property type="evidence" value="ECO:0007669"/>
    <property type="project" value="TreeGrafter"/>
</dbReference>
<dbReference type="EMBL" id="BDDD01001477">
    <property type="protein sequence ID" value="GAV76313.1"/>
    <property type="molecule type" value="Genomic_DNA"/>
</dbReference>
<comment type="subcellular location">
    <subcellularLocation>
        <location evidence="1">Membrane</location>
        <topology evidence="1">Multi-pass membrane protein</topology>
    </subcellularLocation>
</comment>
<dbReference type="PROSITE" id="PS51846">
    <property type="entry name" value="CNNM"/>
    <property type="match status" value="1"/>
</dbReference>
<keyword evidence="6 8" id="KW-0472">Membrane</keyword>
<feature type="region of interest" description="Disordered" evidence="9">
    <location>
        <begin position="338"/>
        <end position="359"/>
    </location>
</feature>
<evidence type="ECO:0000256" key="7">
    <source>
        <dbReference type="ARBA" id="ARBA00023180"/>
    </source>
</evidence>
<dbReference type="InterPro" id="IPR002550">
    <property type="entry name" value="CNNM"/>
</dbReference>
<dbReference type="CDD" id="cd04590">
    <property type="entry name" value="CBS_pair_CorC_HlyC_assoc"/>
    <property type="match status" value="1"/>
</dbReference>
<evidence type="ECO:0000256" key="3">
    <source>
        <dbReference type="ARBA" id="ARBA00022737"/>
    </source>
</evidence>
<dbReference type="STRING" id="3775.A0A1Q3C8C7"/>
<comment type="caution">
    <text evidence="12">The sequence shown here is derived from an EMBL/GenBank/DDBJ whole genome shotgun (WGS) entry which is preliminary data.</text>
</comment>
<dbReference type="FunFam" id="3.10.580.10:FF:000015">
    <property type="entry name" value="DUF21 domain-containing protein"/>
    <property type="match status" value="1"/>
</dbReference>
<dbReference type="Proteomes" id="UP000187406">
    <property type="component" value="Unassembled WGS sequence"/>
</dbReference>
<evidence type="ECO:0000256" key="4">
    <source>
        <dbReference type="ARBA" id="ARBA00022989"/>
    </source>
</evidence>
<feature type="domain" description="CNNM transmembrane" evidence="11">
    <location>
        <begin position="9"/>
        <end position="192"/>
    </location>
</feature>
<evidence type="ECO:0000313" key="13">
    <source>
        <dbReference type="Proteomes" id="UP000187406"/>
    </source>
</evidence>
<evidence type="ECO:0000256" key="8">
    <source>
        <dbReference type="PROSITE-ProRule" id="PRU01193"/>
    </source>
</evidence>
<keyword evidence="13" id="KW-1185">Reference proteome</keyword>
<evidence type="ECO:0000256" key="9">
    <source>
        <dbReference type="SAM" id="MobiDB-lite"/>
    </source>
</evidence>
<evidence type="ECO:0000256" key="6">
    <source>
        <dbReference type="ARBA" id="ARBA00023136"/>
    </source>
</evidence>